<dbReference type="AlphaFoldDB" id="A0A0E3Q5A2"/>
<gene>
    <name evidence="1" type="ORF">MSVAZ_1496</name>
</gene>
<organism evidence="1 2">
    <name type="scientific">Methanosarcina vacuolata Z-761</name>
    <dbReference type="NCBI Taxonomy" id="1434123"/>
    <lineage>
        <taxon>Archaea</taxon>
        <taxon>Methanobacteriati</taxon>
        <taxon>Methanobacteriota</taxon>
        <taxon>Stenosarchaea group</taxon>
        <taxon>Methanomicrobia</taxon>
        <taxon>Methanosarcinales</taxon>
        <taxon>Methanosarcinaceae</taxon>
        <taxon>Methanosarcina</taxon>
    </lineage>
</organism>
<proteinExistence type="predicted"/>
<sequence length="213" mass="24246">MKTVFENHRNPDLAGSRRFLKLIQYELLSLAICVGRAVSKVLDICAFPELMDHLWQIVKTNARDLTTIEEKEARSIFGDKIDYQKVHIDEASFLAWLGTKLKRCSGMGITTFHTINFNRKLNTAAGSSDMKWLIHELTHVAQMEHTGSQYLVEAFHAQASEGYAYRAGEKKHFHEYNREQQACIVADYYISRFSGGSTADYDSYIAELRAGAL</sequence>
<dbReference type="KEGG" id="mvc:MSVAZ_1496"/>
<name>A0A0E3Q5A2_9EURY</name>
<evidence type="ECO:0000313" key="1">
    <source>
        <dbReference type="EMBL" id="AKB43765.1"/>
    </source>
</evidence>
<dbReference type="EMBL" id="CP009520">
    <property type="protein sequence ID" value="AKB43765.1"/>
    <property type="molecule type" value="Genomic_DNA"/>
</dbReference>
<dbReference type="Proteomes" id="UP000033096">
    <property type="component" value="Chromosome"/>
</dbReference>
<keyword evidence="2" id="KW-1185">Reference proteome</keyword>
<dbReference type="GeneID" id="24809926"/>
<protein>
    <recommendedName>
        <fullName evidence="3">DUF4157 domain-containing protein</fullName>
    </recommendedName>
</protein>
<accession>A0A0E3Q5A2</accession>
<evidence type="ECO:0000313" key="2">
    <source>
        <dbReference type="Proteomes" id="UP000033096"/>
    </source>
</evidence>
<evidence type="ECO:0008006" key="3">
    <source>
        <dbReference type="Google" id="ProtNLM"/>
    </source>
</evidence>
<dbReference type="PATRIC" id="fig|1434123.4.peg.1788"/>
<reference evidence="1 2" key="1">
    <citation type="submission" date="2014-07" db="EMBL/GenBank/DDBJ databases">
        <title>Methanogenic archaea and the global carbon cycle.</title>
        <authorList>
            <person name="Henriksen J.R."/>
            <person name="Luke J."/>
            <person name="Reinhart S."/>
            <person name="Benedict M.N."/>
            <person name="Youngblut N.D."/>
            <person name="Metcalf M.E."/>
            <person name="Whitaker R.J."/>
            <person name="Metcalf W.W."/>
        </authorList>
    </citation>
    <scope>NUCLEOTIDE SEQUENCE [LARGE SCALE GENOMIC DNA]</scope>
    <source>
        <strain evidence="1 2">Z-761</strain>
    </source>
</reference>
<dbReference type="STRING" id="1434123.MSVAZ_1496"/>
<dbReference type="HOGENOM" id="CLU_1292031_0_0_2"/>
<dbReference type="RefSeq" id="WP_232316255.1">
    <property type="nucleotide sequence ID" value="NZ_CP009520.1"/>
</dbReference>